<protein>
    <submittedName>
        <fullName evidence="9">Response regulator transcription factor</fullName>
    </submittedName>
</protein>
<evidence type="ECO:0000256" key="2">
    <source>
        <dbReference type="ARBA" id="ARBA00023015"/>
    </source>
</evidence>
<dbReference type="Pfam" id="PF00196">
    <property type="entry name" value="GerE"/>
    <property type="match status" value="1"/>
</dbReference>
<evidence type="ECO:0000313" key="10">
    <source>
        <dbReference type="Proteomes" id="UP001500630"/>
    </source>
</evidence>
<dbReference type="SMART" id="SM00448">
    <property type="entry name" value="REC"/>
    <property type="match status" value="1"/>
</dbReference>
<evidence type="ECO:0000313" key="9">
    <source>
        <dbReference type="EMBL" id="GAA3530960.1"/>
    </source>
</evidence>
<dbReference type="InterPro" id="IPR001789">
    <property type="entry name" value="Sig_transdc_resp-reg_receiver"/>
</dbReference>
<reference evidence="10" key="1">
    <citation type="journal article" date="2019" name="Int. J. Syst. Evol. Microbiol.">
        <title>The Global Catalogue of Microorganisms (GCM) 10K type strain sequencing project: providing services to taxonomists for standard genome sequencing and annotation.</title>
        <authorList>
            <consortium name="The Broad Institute Genomics Platform"/>
            <consortium name="The Broad Institute Genome Sequencing Center for Infectious Disease"/>
            <person name="Wu L."/>
            <person name="Ma J."/>
        </authorList>
    </citation>
    <scope>NUCLEOTIDE SEQUENCE [LARGE SCALE GENOMIC DNA]</scope>
    <source>
        <strain evidence="10">JCM 17326</strain>
    </source>
</reference>
<evidence type="ECO:0000256" key="6">
    <source>
        <dbReference type="SAM" id="MobiDB-lite"/>
    </source>
</evidence>
<dbReference type="SMART" id="SM00421">
    <property type="entry name" value="HTH_LUXR"/>
    <property type="match status" value="1"/>
</dbReference>
<keyword evidence="1 5" id="KW-0597">Phosphoprotein</keyword>
<dbReference type="InterPro" id="IPR000792">
    <property type="entry name" value="Tscrpt_reg_LuxR_C"/>
</dbReference>
<evidence type="ECO:0000259" key="8">
    <source>
        <dbReference type="PROSITE" id="PS50110"/>
    </source>
</evidence>
<dbReference type="PANTHER" id="PTHR43214:SF24">
    <property type="entry name" value="TRANSCRIPTIONAL REGULATORY PROTEIN NARL-RELATED"/>
    <property type="match status" value="1"/>
</dbReference>
<dbReference type="InterPro" id="IPR016032">
    <property type="entry name" value="Sig_transdc_resp-reg_C-effctor"/>
</dbReference>
<feature type="modified residue" description="4-aspartylphosphate" evidence="5">
    <location>
        <position position="94"/>
    </location>
</feature>
<dbReference type="PANTHER" id="PTHR43214">
    <property type="entry name" value="TWO-COMPONENT RESPONSE REGULATOR"/>
    <property type="match status" value="1"/>
</dbReference>
<dbReference type="InterPro" id="IPR039420">
    <property type="entry name" value="WalR-like"/>
</dbReference>
<dbReference type="PROSITE" id="PS00622">
    <property type="entry name" value="HTH_LUXR_1"/>
    <property type="match status" value="1"/>
</dbReference>
<dbReference type="PRINTS" id="PR00038">
    <property type="entry name" value="HTHLUXR"/>
</dbReference>
<dbReference type="InterPro" id="IPR011006">
    <property type="entry name" value="CheY-like_superfamily"/>
</dbReference>
<name>A0ABP6VDH8_9ACTN</name>
<organism evidence="9 10">
    <name type="scientific">Nonomuraea rosea</name>
    <dbReference type="NCBI Taxonomy" id="638574"/>
    <lineage>
        <taxon>Bacteria</taxon>
        <taxon>Bacillati</taxon>
        <taxon>Actinomycetota</taxon>
        <taxon>Actinomycetes</taxon>
        <taxon>Streptosporangiales</taxon>
        <taxon>Streptosporangiaceae</taxon>
        <taxon>Nonomuraea</taxon>
    </lineage>
</organism>
<dbReference type="CDD" id="cd17535">
    <property type="entry name" value="REC_NarL-like"/>
    <property type="match status" value="1"/>
</dbReference>
<accession>A0ABP6VDH8</accession>
<evidence type="ECO:0000256" key="3">
    <source>
        <dbReference type="ARBA" id="ARBA00023125"/>
    </source>
</evidence>
<evidence type="ECO:0000256" key="4">
    <source>
        <dbReference type="ARBA" id="ARBA00023163"/>
    </source>
</evidence>
<dbReference type="SUPFAM" id="SSF52172">
    <property type="entry name" value="CheY-like"/>
    <property type="match status" value="1"/>
</dbReference>
<dbReference type="EMBL" id="BAABDQ010000001">
    <property type="protein sequence ID" value="GAA3530960.1"/>
    <property type="molecule type" value="Genomic_DNA"/>
</dbReference>
<keyword evidence="4" id="KW-0804">Transcription</keyword>
<dbReference type="InterPro" id="IPR058245">
    <property type="entry name" value="NreC/VraR/RcsB-like_REC"/>
</dbReference>
<evidence type="ECO:0000256" key="1">
    <source>
        <dbReference type="ARBA" id="ARBA00022553"/>
    </source>
</evidence>
<dbReference type="Pfam" id="PF00072">
    <property type="entry name" value="Response_reg"/>
    <property type="match status" value="1"/>
</dbReference>
<comment type="caution">
    <text evidence="9">The sequence shown here is derived from an EMBL/GenBank/DDBJ whole genome shotgun (WGS) entry which is preliminary data.</text>
</comment>
<feature type="region of interest" description="Disordered" evidence="6">
    <location>
        <begin position="1"/>
        <end position="38"/>
    </location>
</feature>
<dbReference type="Proteomes" id="UP001500630">
    <property type="component" value="Unassembled WGS sequence"/>
</dbReference>
<evidence type="ECO:0000259" key="7">
    <source>
        <dbReference type="PROSITE" id="PS50043"/>
    </source>
</evidence>
<dbReference type="PROSITE" id="PS50043">
    <property type="entry name" value="HTH_LUXR_2"/>
    <property type="match status" value="1"/>
</dbReference>
<evidence type="ECO:0000256" key="5">
    <source>
        <dbReference type="PROSITE-ProRule" id="PRU00169"/>
    </source>
</evidence>
<dbReference type="SUPFAM" id="SSF46894">
    <property type="entry name" value="C-terminal effector domain of the bipartite response regulators"/>
    <property type="match status" value="1"/>
</dbReference>
<proteinExistence type="predicted"/>
<dbReference type="Gene3D" id="3.40.50.2300">
    <property type="match status" value="1"/>
</dbReference>
<dbReference type="PROSITE" id="PS50110">
    <property type="entry name" value="RESPONSE_REGULATORY"/>
    <property type="match status" value="1"/>
</dbReference>
<gene>
    <name evidence="9" type="ORF">GCM10022419_007510</name>
</gene>
<keyword evidence="2" id="KW-0805">Transcription regulation</keyword>
<sequence>MNPPPGRDPGMPETPGRDPGVPAPPGRDPGVPETPARGPGMIRVLVVDDEELVRSGLRLILEAAGGIAIAGEARDGHEAVSAVRRLRPDVVLMDVRMPGLDGLSAAARILAGQDPPKLVMLTTFDLDEYVHEALRLGAVGFLLKDTPPRELAAAVRTVAGGQAMLSPSVTKRLLASYATRAPSRAEAARKQLAGLTGREEDVIRALARGLSNAEIGRELHLTEATVKAHVSRVLAKLGLANRVQAAILVHDADLG</sequence>
<keyword evidence="10" id="KW-1185">Reference proteome</keyword>
<feature type="domain" description="HTH luxR-type" evidence="7">
    <location>
        <begin position="188"/>
        <end position="253"/>
    </location>
</feature>
<keyword evidence="3" id="KW-0238">DNA-binding</keyword>
<dbReference type="CDD" id="cd06170">
    <property type="entry name" value="LuxR_C_like"/>
    <property type="match status" value="1"/>
</dbReference>
<feature type="domain" description="Response regulatory" evidence="8">
    <location>
        <begin position="43"/>
        <end position="159"/>
    </location>
</feature>